<reference evidence="1 2" key="1">
    <citation type="journal article" date="2014" name="BMC Genomics">
        <title>Genome sequencing of four Aureobasidium pullulans varieties: biotechnological potential, stress tolerance, and description of new species.</title>
        <authorList>
            <person name="Gostin Ar C."/>
            <person name="Ohm R.A."/>
            <person name="Kogej T."/>
            <person name="Sonjak S."/>
            <person name="Turk M."/>
            <person name="Zajc J."/>
            <person name="Zalar P."/>
            <person name="Grube M."/>
            <person name="Sun H."/>
            <person name="Han J."/>
            <person name="Sharma A."/>
            <person name="Chiniquy J."/>
            <person name="Ngan C.Y."/>
            <person name="Lipzen A."/>
            <person name="Barry K."/>
            <person name="Grigoriev I.V."/>
            <person name="Gunde-Cimerman N."/>
        </authorList>
    </citation>
    <scope>NUCLEOTIDE SEQUENCE [LARGE SCALE GENOMIC DNA]</scope>
    <source>
        <strain evidence="1 2">EXF-2481</strain>
    </source>
</reference>
<evidence type="ECO:0000313" key="2">
    <source>
        <dbReference type="Proteomes" id="UP000030641"/>
    </source>
</evidence>
<keyword evidence="2" id="KW-1185">Reference proteome</keyword>
<dbReference type="InterPro" id="IPR043129">
    <property type="entry name" value="ATPase_NBD"/>
</dbReference>
<dbReference type="EMBL" id="KL584751">
    <property type="protein sequence ID" value="KEQ98919.1"/>
    <property type="molecule type" value="Genomic_DNA"/>
</dbReference>
<protein>
    <submittedName>
        <fullName evidence="1">Uncharacterized protein</fullName>
    </submittedName>
</protein>
<dbReference type="SUPFAM" id="SSF53067">
    <property type="entry name" value="Actin-like ATPase domain"/>
    <property type="match status" value="1"/>
</dbReference>
<proteinExistence type="predicted"/>
<dbReference type="HOGENOM" id="CLU_2621628_0_0_1"/>
<sequence length="78" mass="8585">MVMLLLMGRFRISIQKFKRRWADALAEILNWPEDREGDGIVLTPEEDGSGIGAPVIVAMTLERARKAEDAGVKGAADM</sequence>
<gene>
    <name evidence="1" type="ORF">AUEXF2481DRAFT_383624</name>
</gene>
<dbReference type="RefSeq" id="XP_013347701.1">
    <property type="nucleotide sequence ID" value="XM_013492247.1"/>
</dbReference>
<dbReference type="Proteomes" id="UP000030641">
    <property type="component" value="Unassembled WGS sequence"/>
</dbReference>
<dbReference type="AlphaFoldDB" id="A0A074YRX7"/>
<dbReference type="GeneID" id="25366084"/>
<dbReference type="Gene3D" id="3.40.367.20">
    <property type="match status" value="1"/>
</dbReference>
<name>A0A074YRX7_AURSE</name>
<accession>A0A074YRX7</accession>
<evidence type="ECO:0000313" key="1">
    <source>
        <dbReference type="EMBL" id="KEQ98919.1"/>
    </source>
</evidence>
<organism evidence="1 2">
    <name type="scientific">Aureobasidium subglaciale (strain EXF-2481)</name>
    <name type="common">Aureobasidium pullulans var. subglaciale</name>
    <dbReference type="NCBI Taxonomy" id="1043005"/>
    <lineage>
        <taxon>Eukaryota</taxon>
        <taxon>Fungi</taxon>
        <taxon>Dikarya</taxon>
        <taxon>Ascomycota</taxon>
        <taxon>Pezizomycotina</taxon>
        <taxon>Dothideomycetes</taxon>
        <taxon>Dothideomycetidae</taxon>
        <taxon>Dothideales</taxon>
        <taxon>Saccotheciaceae</taxon>
        <taxon>Aureobasidium</taxon>
    </lineage>
</organism>
<dbReference type="OrthoDB" id="3943312at2759"/>
<dbReference type="InParanoid" id="A0A074YRX7"/>
<dbReference type="STRING" id="1043005.A0A074YRX7"/>